<keyword evidence="1" id="KW-0472">Membrane</keyword>
<keyword evidence="1" id="KW-0812">Transmembrane</keyword>
<evidence type="ECO:0000313" key="2">
    <source>
        <dbReference type="EMBL" id="MDN5215106.1"/>
    </source>
</evidence>
<dbReference type="Proteomes" id="UP001172083">
    <property type="component" value="Unassembled WGS sequence"/>
</dbReference>
<evidence type="ECO:0000256" key="1">
    <source>
        <dbReference type="SAM" id="Phobius"/>
    </source>
</evidence>
<feature type="transmembrane region" description="Helical" evidence="1">
    <location>
        <begin position="66"/>
        <end position="86"/>
    </location>
</feature>
<comment type="caution">
    <text evidence="2">The sequence shown here is derived from an EMBL/GenBank/DDBJ whole genome shotgun (WGS) entry which is preliminary data.</text>
</comment>
<name>A0ABT8LFH7_9BACT</name>
<evidence type="ECO:0000313" key="3">
    <source>
        <dbReference type="Proteomes" id="UP001172083"/>
    </source>
</evidence>
<organism evidence="2 3">
    <name type="scientific">Agaribacillus aureus</name>
    <dbReference type="NCBI Taxonomy" id="3051825"/>
    <lineage>
        <taxon>Bacteria</taxon>
        <taxon>Pseudomonadati</taxon>
        <taxon>Bacteroidota</taxon>
        <taxon>Cytophagia</taxon>
        <taxon>Cytophagales</taxon>
        <taxon>Splendidivirgaceae</taxon>
        <taxon>Agaribacillus</taxon>
    </lineage>
</organism>
<dbReference type="EMBL" id="JAUJEB010000006">
    <property type="protein sequence ID" value="MDN5215106.1"/>
    <property type="molecule type" value="Genomic_DNA"/>
</dbReference>
<gene>
    <name evidence="2" type="ORF">QQ020_23695</name>
</gene>
<feature type="transmembrane region" description="Helical" evidence="1">
    <location>
        <begin position="114"/>
        <end position="134"/>
    </location>
</feature>
<sequence length="184" mass="21464">MNLDDLKWGNANFEDEQVSKEALLNMLNVNNHPTLKKIKSQMIFESVAWIGFLAFYYDFFDGHLKPVLWNVLLIIAVGLLLVHNLLGYQVTNNPINGPSILDSLRNYLKKIRRYSYLSIATRAFALIIIIGYFLSGVESFELRHYWSIGLLPLFVLAQVYFLWRVWSKRINTITSKYDQLVDEK</sequence>
<keyword evidence="3" id="KW-1185">Reference proteome</keyword>
<dbReference type="RefSeq" id="WP_346760445.1">
    <property type="nucleotide sequence ID" value="NZ_JAUJEB010000006.1"/>
</dbReference>
<protein>
    <submittedName>
        <fullName evidence="2">Uncharacterized protein</fullName>
    </submittedName>
</protein>
<feature type="transmembrane region" description="Helical" evidence="1">
    <location>
        <begin position="146"/>
        <end position="166"/>
    </location>
</feature>
<accession>A0ABT8LFH7</accession>
<proteinExistence type="predicted"/>
<reference evidence="2" key="1">
    <citation type="submission" date="2023-06" db="EMBL/GenBank/DDBJ databases">
        <title>Genomic of Agaribacillus aureum.</title>
        <authorList>
            <person name="Wang G."/>
        </authorList>
    </citation>
    <scope>NUCLEOTIDE SEQUENCE</scope>
    <source>
        <strain evidence="2">BMA12</strain>
    </source>
</reference>
<keyword evidence="1" id="KW-1133">Transmembrane helix</keyword>